<dbReference type="GO" id="GO:0009166">
    <property type="term" value="P:nucleotide catabolic process"/>
    <property type="evidence" value="ECO:0007669"/>
    <property type="project" value="InterPro"/>
</dbReference>
<dbReference type="SUPFAM" id="SSF47473">
    <property type="entry name" value="EF-hand"/>
    <property type="match status" value="1"/>
</dbReference>
<evidence type="ECO:0000259" key="5">
    <source>
        <dbReference type="PROSITE" id="PS50222"/>
    </source>
</evidence>
<dbReference type="PANTHER" id="PTHR11575">
    <property type="entry name" value="5'-NUCLEOTIDASE-RELATED"/>
    <property type="match status" value="1"/>
</dbReference>
<dbReference type="GO" id="GO:0016787">
    <property type="term" value="F:hydrolase activity"/>
    <property type="evidence" value="ECO:0007669"/>
    <property type="project" value="InterPro"/>
</dbReference>
<dbReference type="Pfam" id="PF00149">
    <property type="entry name" value="Metallophos"/>
    <property type="match status" value="1"/>
</dbReference>
<dbReference type="EMBL" id="HBIM01021844">
    <property type="protein sequence ID" value="CAE0419417.1"/>
    <property type="molecule type" value="Transcribed_RNA"/>
</dbReference>
<feature type="signal peptide" evidence="4">
    <location>
        <begin position="1"/>
        <end position="25"/>
    </location>
</feature>
<dbReference type="InterPro" id="IPR006179">
    <property type="entry name" value="5_nucleotidase/apyrase"/>
</dbReference>
<feature type="chain" id="PRO_5031543784" description="EF-hand domain-containing protein" evidence="4">
    <location>
        <begin position="26"/>
        <end position="671"/>
    </location>
</feature>
<evidence type="ECO:0000256" key="2">
    <source>
        <dbReference type="ARBA" id="ARBA00022729"/>
    </source>
</evidence>
<evidence type="ECO:0000313" key="6">
    <source>
        <dbReference type="EMBL" id="CAE0419417.1"/>
    </source>
</evidence>
<dbReference type="InterPro" id="IPR011992">
    <property type="entry name" value="EF-hand-dom_pair"/>
</dbReference>
<keyword evidence="2 4" id="KW-0732">Signal</keyword>
<reference evidence="6" key="1">
    <citation type="submission" date="2021-01" db="EMBL/GenBank/DDBJ databases">
        <authorList>
            <person name="Corre E."/>
            <person name="Pelletier E."/>
            <person name="Niang G."/>
            <person name="Scheremetjew M."/>
            <person name="Finn R."/>
            <person name="Kale V."/>
            <person name="Holt S."/>
            <person name="Cochrane G."/>
            <person name="Meng A."/>
            <person name="Brown T."/>
            <person name="Cohen L."/>
        </authorList>
    </citation>
    <scope>NUCLEOTIDE SEQUENCE</scope>
    <source>
        <strain evidence="6">CCMP127</strain>
    </source>
</reference>
<dbReference type="Gene3D" id="1.10.238.10">
    <property type="entry name" value="EF-hand"/>
    <property type="match status" value="1"/>
</dbReference>
<proteinExistence type="inferred from homology"/>
<evidence type="ECO:0000256" key="3">
    <source>
        <dbReference type="ARBA" id="ARBA00022837"/>
    </source>
</evidence>
<gene>
    <name evidence="6" type="ORF">ACOF00016_LOCUS16258</name>
</gene>
<accession>A0A7S3LDW0</accession>
<organism evidence="6">
    <name type="scientific">Amphora coffeiformis</name>
    <dbReference type="NCBI Taxonomy" id="265554"/>
    <lineage>
        <taxon>Eukaryota</taxon>
        <taxon>Sar</taxon>
        <taxon>Stramenopiles</taxon>
        <taxon>Ochrophyta</taxon>
        <taxon>Bacillariophyta</taxon>
        <taxon>Bacillariophyceae</taxon>
        <taxon>Bacillariophycidae</taxon>
        <taxon>Thalassiophysales</taxon>
        <taxon>Catenulaceae</taxon>
        <taxon>Amphora</taxon>
    </lineage>
</organism>
<dbReference type="Pfam" id="PF02872">
    <property type="entry name" value="5_nucleotid_C"/>
    <property type="match status" value="1"/>
</dbReference>
<dbReference type="InterPro" id="IPR029052">
    <property type="entry name" value="Metallo-depent_PP-like"/>
</dbReference>
<dbReference type="InterPro" id="IPR008334">
    <property type="entry name" value="5'-Nucleotdase_C"/>
</dbReference>
<dbReference type="InterPro" id="IPR002048">
    <property type="entry name" value="EF_hand_dom"/>
</dbReference>
<name>A0A7S3LDW0_9STRA</name>
<dbReference type="AlphaFoldDB" id="A0A7S3LDW0"/>
<dbReference type="InterPro" id="IPR036907">
    <property type="entry name" value="5'-Nucleotdase_C_sf"/>
</dbReference>
<dbReference type="InterPro" id="IPR018247">
    <property type="entry name" value="EF_Hand_1_Ca_BS"/>
</dbReference>
<comment type="similarity">
    <text evidence="1">Belongs to the 5'-nucleotidase family.</text>
</comment>
<dbReference type="Gene3D" id="3.60.21.10">
    <property type="match status" value="1"/>
</dbReference>
<dbReference type="PROSITE" id="PS50222">
    <property type="entry name" value="EF_HAND_2"/>
    <property type="match status" value="1"/>
</dbReference>
<sequence>MHILFEQWTTALLVALSLQISSIDGFAVREAKRFGGRSPSQPDKVDTANQNWEPAPLEEGECRLIICQITDVYTLENFGSFKTMVEETKANAEGATVLSMLTGDFLSPYLLSSVDRGKGMMKALNAIPLDILSWGNHEADIDHRTVCKHVRNFKGKWINSNMLDHEAMDHQQEYEVVELTSRDGKHKRKVGLCAVLSDDPKLYEQFKAPGAFGGATLTDPWEALKKYKDILENKEKCDLVVPLQHLYVPDDHRTCREFDFPVVLSGHDHHRVDEVVEGTRLLKPGMNAVYSTVLEILWKSPEQEKPTIRARFVKNSDWEPEPVLEEECERAYDALAPLRNTELARVPPTFEPLSSGNARGETCTMGKYICSLIKSALNVRLRKRTHEADAVILMGGNIRGNIDEYPKGSFFSLESLEAEIKADEVIAVVKIPGWLLAAGIEATHGGEPIPGWMQYDQGIRQDFSVSPPKVTHVAGQPLDPDRIYRVATKISDLTNGQSQPLTDYFLEHPEELPPKGAYINIHSELMSYFARNLWRRLWDATTIRNETGECLIEECSPESRLALFDRDGDGVVTVEDVQVALRDFLGYSVDERELTMAEFVHSIADTVGDGEVTLEDFEVFCDELAEVYRNDEWRLAYQKNGPIMGVDRKIFDQVVEQVSDLENMPDLAERS</sequence>
<dbReference type="PANTHER" id="PTHR11575:SF48">
    <property type="entry name" value="5'-NUCLEOTIDASE"/>
    <property type="match status" value="1"/>
</dbReference>
<dbReference type="SUPFAM" id="SSF56300">
    <property type="entry name" value="Metallo-dependent phosphatases"/>
    <property type="match status" value="1"/>
</dbReference>
<evidence type="ECO:0000256" key="1">
    <source>
        <dbReference type="ARBA" id="ARBA00006654"/>
    </source>
</evidence>
<dbReference type="Gene3D" id="3.90.780.10">
    <property type="entry name" value="5'-Nucleotidase, C-terminal domain"/>
    <property type="match status" value="1"/>
</dbReference>
<dbReference type="InterPro" id="IPR004843">
    <property type="entry name" value="Calcineurin-like_PHP"/>
</dbReference>
<dbReference type="SUPFAM" id="SSF55816">
    <property type="entry name" value="5'-nucleotidase (syn. UDP-sugar hydrolase), C-terminal domain"/>
    <property type="match status" value="1"/>
</dbReference>
<keyword evidence="3" id="KW-0106">Calcium</keyword>
<dbReference type="GO" id="GO:0005509">
    <property type="term" value="F:calcium ion binding"/>
    <property type="evidence" value="ECO:0007669"/>
    <property type="project" value="InterPro"/>
</dbReference>
<dbReference type="PROSITE" id="PS00018">
    <property type="entry name" value="EF_HAND_1"/>
    <property type="match status" value="1"/>
</dbReference>
<evidence type="ECO:0000256" key="4">
    <source>
        <dbReference type="SAM" id="SignalP"/>
    </source>
</evidence>
<protein>
    <recommendedName>
        <fullName evidence="5">EF-hand domain-containing protein</fullName>
    </recommendedName>
</protein>
<feature type="domain" description="EF-hand" evidence="5">
    <location>
        <begin position="562"/>
        <end position="587"/>
    </location>
</feature>